<sequence length="174" mass="19055">MDTLHCAASRGHTDCLETLIALCGAEVDIIDNNGCTALFYAVTLGNADCTELLLNYGSEPNRQDRKGRTPGHCGAAKGQLETLKLLAKHGANLWLRNVRGDLPLHEAVLSRRKDLVLWLLAQRPDAVNASNNDGRCPIHLAALNNNVEMVKLSLASELMTKRNALLEEVNCREM</sequence>
<dbReference type="OrthoDB" id="10258888at2759"/>
<dbReference type="Proteomes" id="UP000094527">
    <property type="component" value="Unassembled WGS sequence"/>
</dbReference>
<gene>
    <name evidence="4" type="ORF">Ocin01_06243</name>
</gene>
<evidence type="ECO:0000256" key="2">
    <source>
        <dbReference type="ARBA" id="ARBA00023043"/>
    </source>
</evidence>
<evidence type="ECO:0000313" key="5">
    <source>
        <dbReference type="Proteomes" id="UP000094527"/>
    </source>
</evidence>
<protein>
    <submittedName>
        <fullName evidence="4">Serine/threonine-protein phosphatase 6 regulatory ankyrin repeat subunit A</fullName>
    </submittedName>
</protein>
<dbReference type="STRING" id="48709.A0A1D2N630"/>
<dbReference type="PANTHER" id="PTHR24198">
    <property type="entry name" value="ANKYRIN REPEAT AND PROTEIN KINASE DOMAIN-CONTAINING PROTEIN"/>
    <property type="match status" value="1"/>
</dbReference>
<dbReference type="InterPro" id="IPR002110">
    <property type="entry name" value="Ankyrin_rpt"/>
</dbReference>
<dbReference type="Pfam" id="PF12796">
    <property type="entry name" value="Ank_2"/>
    <property type="match status" value="1"/>
</dbReference>
<dbReference type="PROSITE" id="PS50297">
    <property type="entry name" value="ANK_REP_REGION"/>
    <property type="match status" value="2"/>
</dbReference>
<dbReference type="AlphaFoldDB" id="A0A1D2N630"/>
<organism evidence="4 5">
    <name type="scientific">Orchesella cincta</name>
    <name type="common">Springtail</name>
    <name type="synonym">Podura cincta</name>
    <dbReference type="NCBI Taxonomy" id="48709"/>
    <lineage>
        <taxon>Eukaryota</taxon>
        <taxon>Metazoa</taxon>
        <taxon>Ecdysozoa</taxon>
        <taxon>Arthropoda</taxon>
        <taxon>Hexapoda</taxon>
        <taxon>Collembola</taxon>
        <taxon>Entomobryomorpha</taxon>
        <taxon>Entomobryoidea</taxon>
        <taxon>Orchesellidae</taxon>
        <taxon>Orchesellinae</taxon>
        <taxon>Orchesella</taxon>
    </lineage>
</organism>
<dbReference type="Gene3D" id="1.25.40.20">
    <property type="entry name" value="Ankyrin repeat-containing domain"/>
    <property type="match status" value="2"/>
</dbReference>
<dbReference type="SUPFAM" id="SSF48403">
    <property type="entry name" value="Ankyrin repeat"/>
    <property type="match status" value="1"/>
</dbReference>
<dbReference type="Pfam" id="PF13637">
    <property type="entry name" value="Ank_4"/>
    <property type="match status" value="1"/>
</dbReference>
<dbReference type="PROSITE" id="PS50088">
    <property type="entry name" value="ANK_REPEAT"/>
    <property type="match status" value="2"/>
</dbReference>
<evidence type="ECO:0000313" key="4">
    <source>
        <dbReference type="EMBL" id="ODN00416.1"/>
    </source>
</evidence>
<dbReference type="PANTHER" id="PTHR24198:SF165">
    <property type="entry name" value="ANKYRIN REPEAT-CONTAINING PROTEIN-RELATED"/>
    <property type="match status" value="1"/>
</dbReference>
<accession>A0A1D2N630</accession>
<proteinExistence type="predicted"/>
<name>A0A1D2N630_ORCCI</name>
<keyword evidence="1" id="KW-0677">Repeat</keyword>
<keyword evidence="2 3" id="KW-0040">ANK repeat</keyword>
<comment type="caution">
    <text evidence="4">The sequence shown here is derived from an EMBL/GenBank/DDBJ whole genome shotgun (WGS) entry which is preliminary data.</text>
</comment>
<feature type="repeat" description="ANK" evidence="3">
    <location>
        <begin position="66"/>
        <end position="98"/>
    </location>
</feature>
<evidence type="ECO:0000256" key="1">
    <source>
        <dbReference type="ARBA" id="ARBA00022737"/>
    </source>
</evidence>
<keyword evidence="5" id="KW-1185">Reference proteome</keyword>
<reference evidence="4 5" key="1">
    <citation type="journal article" date="2016" name="Genome Biol. Evol.">
        <title>Gene Family Evolution Reflects Adaptation to Soil Environmental Stressors in the Genome of the Collembolan Orchesella cincta.</title>
        <authorList>
            <person name="Faddeeva-Vakhrusheva A."/>
            <person name="Derks M.F."/>
            <person name="Anvar S.Y."/>
            <person name="Agamennone V."/>
            <person name="Suring W."/>
            <person name="Smit S."/>
            <person name="van Straalen N.M."/>
            <person name="Roelofs D."/>
        </authorList>
    </citation>
    <scope>NUCLEOTIDE SEQUENCE [LARGE SCALE GENOMIC DNA]</scope>
    <source>
        <tissue evidence="4">Mixed pool</tissue>
    </source>
</reference>
<feature type="repeat" description="ANK" evidence="3">
    <location>
        <begin position="33"/>
        <end position="65"/>
    </location>
</feature>
<dbReference type="SMART" id="SM00248">
    <property type="entry name" value="ANK"/>
    <property type="match status" value="5"/>
</dbReference>
<dbReference type="InterPro" id="IPR036770">
    <property type="entry name" value="Ankyrin_rpt-contain_sf"/>
</dbReference>
<dbReference type="EMBL" id="LJIJ01000207">
    <property type="protein sequence ID" value="ODN00416.1"/>
    <property type="molecule type" value="Genomic_DNA"/>
</dbReference>
<dbReference type="OMA" id="EVNCREM"/>
<evidence type="ECO:0000256" key="3">
    <source>
        <dbReference type="PROSITE-ProRule" id="PRU00023"/>
    </source>
</evidence>